<evidence type="ECO:0000313" key="5">
    <source>
        <dbReference type="EMBL" id="OLO03808.1"/>
    </source>
</evidence>
<feature type="domain" description="Metalloprotease TldD/E C-terminal" evidence="3">
    <location>
        <begin position="237"/>
        <end position="445"/>
    </location>
</feature>
<dbReference type="GO" id="GO:0008237">
    <property type="term" value="F:metallopeptidase activity"/>
    <property type="evidence" value="ECO:0007669"/>
    <property type="project" value="UniProtKB-KW"/>
</dbReference>
<dbReference type="GO" id="GO:0006508">
    <property type="term" value="P:proteolysis"/>
    <property type="evidence" value="ECO:0007669"/>
    <property type="project" value="UniProtKB-KW"/>
</dbReference>
<dbReference type="InterPro" id="IPR035068">
    <property type="entry name" value="TldD/PmbA_N"/>
</dbReference>
<keyword evidence="5" id="KW-0645">Protease</keyword>
<feature type="domain" description="Metalloprotease TldD/E N-terminal" evidence="2">
    <location>
        <begin position="33"/>
        <end position="97"/>
    </location>
</feature>
<dbReference type="OrthoDB" id="9803618at2"/>
<evidence type="ECO:0000313" key="6">
    <source>
        <dbReference type="Proteomes" id="UP000186878"/>
    </source>
</evidence>
<dbReference type="InterPro" id="IPR036059">
    <property type="entry name" value="TldD/PmbA_sf"/>
</dbReference>
<feature type="domain" description="Metalloprotease TldD/E central" evidence="4">
    <location>
        <begin position="125"/>
        <end position="230"/>
    </location>
</feature>
<dbReference type="NCBIfam" id="NF008268">
    <property type="entry name" value="PRK11040.1"/>
    <property type="match status" value="1"/>
</dbReference>
<comment type="caution">
    <text evidence="5">The sequence shown here is derived from an EMBL/GenBank/DDBJ whole genome shotgun (WGS) entry which is preliminary data.</text>
</comment>
<dbReference type="Pfam" id="PF01523">
    <property type="entry name" value="PmbA_TldD_1st"/>
    <property type="match status" value="1"/>
</dbReference>
<protein>
    <submittedName>
        <fullName evidence="5">Metalloprotease PmbA</fullName>
    </submittedName>
</protein>
<dbReference type="SUPFAM" id="SSF111283">
    <property type="entry name" value="Putative modulator of DNA gyrase, PmbA/TldD"/>
    <property type="match status" value="1"/>
</dbReference>
<reference evidence="5 6" key="1">
    <citation type="submission" date="2016-12" db="EMBL/GenBank/DDBJ databases">
        <title>Draft genome sequences of strains Salinicola socius SMB35, Salinicola sp. MH3R3-1 and Chromohalobacter sp. SMB17 from the Verkhnekamsk potash mining region of Russia.</title>
        <authorList>
            <person name="Mavrodi D.V."/>
            <person name="Olsson B.E."/>
            <person name="Korsakova E.S."/>
            <person name="Pyankova A."/>
            <person name="Mavrodi O.V."/>
            <person name="Plotnikova E.G."/>
        </authorList>
    </citation>
    <scope>NUCLEOTIDE SEQUENCE [LARGE SCALE GENOMIC DNA]</scope>
    <source>
        <strain evidence="5 6">SMB35</strain>
    </source>
</reference>
<dbReference type="InterPro" id="IPR047657">
    <property type="entry name" value="PmbA"/>
</dbReference>
<dbReference type="Pfam" id="PF19289">
    <property type="entry name" value="PmbA_TldD_3rd"/>
    <property type="match status" value="1"/>
</dbReference>
<comment type="similarity">
    <text evidence="1">Belongs to the peptidase U62 family.</text>
</comment>
<dbReference type="Proteomes" id="UP000186878">
    <property type="component" value="Unassembled WGS sequence"/>
</dbReference>
<dbReference type="GO" id="GO:0005829">
    <property type="term" value="C:cytosol"/>
    <property type="evidence" value="ECO:0007669"/>
    <property type="project" value="TreeGrafter"/>
</dbReference>
<proteinExistence type="inferred from homology"/>
<evidence type="ECO:0000256" key="1">
    <source>
        <dbReference type="ARBA" id="ARBA00005836"/>
    </source>
</evidence>
<gene>
    <name evidence="5" type="ORF">BTW07_13055</name>
</gene>
<dbReference type="STRING" id="404433.BTW07_13055"/>
<dbReference type="AlphaFoldDB" id="A0A1Q8SQV4"/>
<dbReference type="EMBL" id="MSDO01000019">
    <property type="protein sequence ID" value="OLO03808.1"/>
    <property type="molecule type" value="Genomic_DNA"/>
</dbReference>
<organism evidence="5 6">
    <name type="scientific">Salinicola socius</name>
    <dbReference type="NCBI Taxonomy" id="404433"/>
    <lineage>
        <taxon>Bacteria</taxon>
        <taxon>Pseudomonadati</taxon>
        <taxon>Pseudomonadota</taxon>
        <taxon>Gammaproteobacteria</taxon>
        <taxon>Oceanospirillales</taxon>
        <taxon>Halomonadaceae</taxon>
        <taxon>Salinicola</taxon>
    </lineage>
</organism>
<dbReference type="InterPro" id="IPR045570">
    <property type="entry name" value="Metalloprtase-TldD/E_cen_dom"/>
</dbReference>
<keyword evidence="6" id="KW-1185">Reference proteome</keyword>
<dbReference type="PANTHER" id="PTHR43421:SF1">
    <property type="entry name" value="METALLOPROTEASE PMBA"/>
    <property type="match status" value="1"/>
</dbReference>
<evidence type="ECO:0000259" key="2">
    <source>
        <dbReference type="Pfam" id="PF01523"/>
    </source>
</evidence>
<sequence length="446" mass="47027">MSQAFNAEAQQSRLEERASMALELAKRLGADACEVGASVDQGLGVSVRLGETETVELSRDQGIAVTVYVGNRKGNASSSDAGDASIRAVVEKAISIARYTGEDQASGLADAALMATDQPDLDVHHPWALSTDEAIELALRCESAGRERSGITNSEGASLSSSEVVTVYANSHGFLGSKRGTRHSLSCLLIGGSGDAMQRDHDFTTARKASDLASPESVGISAAERTLSRLGGQRPKTGRLPVLLAPDMARGLVGNLLNSIAGGALYRESSFLCDQLGETLFPEWFSLGEHPREMGGMASAAFDSDGVATRDNVFIERGRLASYMLAAYSARRLGLQTTGNAGGARNVRIQAPTVSLESLMQQMGTGIMVTEMMGQGLNPVTGDYSRGAAGFWIENGRISHPVEEFTVAGNLREMFAGLQGVGDDVDRRGSVQTGSWLLDSMTIAGQ</sequence>
<accession>A0A1Q8SQV4</accession>
<keyword evidence="5" id="KW-0482">Metalloprotease</keyword>
<dbReference type="RefSeq" id="WP_075570606.1">
    <property type="nucleotide sequence ID" value="NZ_MSDO01000019.1"/>
</dbReference>
<dbReference type="PANTHER" id="PTHR43421">
    <property type="entry name" value="METALLOPROTEASE PMBA"/>
    <property type="match status" value="1"/>
</dbReference>
<dbReference type="InterPro" id="IPR002510">
    <property type="entry name" value="Metalloprtase-TldD/E_N"/>
</dbReference>
<evidence type="ECO:0000259" key="3">
    <source>
        <dbReference type="Pfam" id="PF19289"/>
    </source>
</evidence>
<dbReference type="Pfam" id="PF19290">
    <property type="entry name" value="PmbA_TldD_2nd"/>
    <property type="match status" value="1"/>
</dbReference>
<evidence type="ECO:0000259" key="4">
    <source>
        <dbReference type="Pfam" id="PF19290"/>
    </source>
</evidence>
<keyword evidence="5" id="KW-0378">Hydrolase</keyword>
<dbReference type="InterPro" id="IPR045569">
    <property type="entry name" value="Metalloprtase-TldD/E_C"/>
</dbReference>
<name>A0A1Q8SQV4_9GAMM</name>
<dbReference type="Gene3D" id="3.30.2290.10">
    <property type="entry name" value="PmbA/TldD superfamily"/>
    <property type="match status" value="1"/>
</dbReference>